<accession>A0A8J7LTZ2</accession>
<gene>
    <name evidence="2" type="ORF">JF259_12690</name>
</gene>
<reference evidence="2" key="1">
    <citation type="submission" date="2020-12" db="EMBL/GenBank/DDBJ databases">
        <title>Snuella sp. nov., isolated from sediment in Incheon.</title>
        <authorList>
            <person name="Kim W."/>
        </authorList>
    </citation>
    <scope>NUCLEOTIDE SEQUENCE</scope>
    <source>
        <strain evidence="2">CAU 1569</strain>
    </source>
</reference>
<dbReference type="Pfam" id="PF13385">
    <property type="entry name" value="Laminin_G_3"/>
    <property type="match status" value="1"/>
</dbReference>
<dbReference type="GO" id="GO:0005975">
    <property type="term" value="P:carbohydrate metabolic process"/>
    <property type="evidence" value="ECO:0007669"/>
    <property type="project" value="UniProtKB-ARBA"/>
</dbReference>
<feature type="chain" id="PRO_5035201038" description="LamG domain-containing protein" evidence="1">
    <location>
        <begin position="25"/>
        <end position="605"/>
    </location>
</feature>
<dbReference type="InterPro" id="IPR013320">
    <property type="entry name" value="ConA-like_dom_sf"/>
</dbReference>
<comment type="caution">
    <text evidence="2">The sequence shown here is derived from an EMBL/GenBank/DDBJ whole genome shotgun (WGS) entry which is preliminary data.</text>
</comment>
<dbReference type="AlphaFoldDB" id="A0A8J7LTZ2"/>
<evidence type="ECO:0008006" key="4">
    <source>
        <dbReference type="Google" id="ProtNLM"/>
    </source>
</evidence>
<dbReference type="SUPFAM" id="SSF49899">
    <property type="entry name" value="Concanavalin A-like lectins/glucanases"/>
    <property type="match status" value="2"/>
</dbReference>
<dbReference type="RefSeq" id="WP_199115707.1">
    <property type="nucleotide sequence ID" value="NZ_JAELVQ010000017.1"/>
</dbReference>
<evidence type="ECO:0000313" key="2">
    <source>
        <dbReference type="EMBL" id="MBJ6368946.1"/>
    </source>
</evidence>
<dbReference type="Proteomes" id="UP000610931">
    <property type="component" value="Unassembled WGS sequence"/>
</dbReference>
<dbReference type="EMBL" id="JAELVQ010000017">
    <property type="protein sequence ID" value="MBJ6368946.1"/>
    <property type="molecule type" value="Genomic_DNA"/>
</dbReference>
<name>A0A8J7LTZ2_9FLAO</name>
<sequence length="605" mass="65252">MKKRNIIKAYTAILCLFMFKVVLLTTNGCTPDRGAGWGDERYLSNFEYYFDNPNPKTGEPYTEEELAELTWNPAKEGKYEEGEAVVLRFVLPKQIQNLKVTNTANQEELYSFDSAEAYGDKFKIEISTTLPELGLLELKDNIFLKFDFTYQDGAEGSVIYKITYVKIEVIDPNADLSKNLVGYWRFNDPNNLGKATIGNDLVIAGAGSHSAIAGVNAGDGAALVDTESWYEVDHGMPAVGGSNVNTYTMIWDVKVSAANLGKYIDLLQTNTANDSDGPVYISPDGGFWFNGGASGFAGTIQADTWHRIVLAVDAPEVRFYVDGVEVYTDDLLASGDGLFSLDLAKFIIFGDNSGASEDNPIGITEFMLFDTAFPGSVIQSFPAVTEPAVPSISQNLVGRWKFDDAADLTKASCGSDLVIAGAGSHSAVAGVNAEDGAALVDIESWYEVDHGMPAVGGSNVNTYTMIWDVKVSAADLGKYIDLLQTNTANDSDGPVYISPDGGFWFNGGASGFAGTIQADTWHRIVLAVDAPEVRFYVDGVEIYTDDLLASGDGLFSLDLAKFIIFGDNSGTSEDNPISITDFLLFDKALSKATVEGLPAVNTALF</sequence>
<feature type="signal peptide" evidence="1">
    <location>
        <begin position="1"/>
        <end position="24"/>
    </location>
</feature>
<evidence type="ECO:0000313" key="3">
    <source>
        <dbReference type="Proteomes" id="UP000610931"/>
    </source>
</evidence>
<dbReference type="GO" id="GO:0004553">
    <property type="term" value="F:hydrolase activity, hydrolyzing O-glycosyl compounds"/>
    <property type="evidence" value="ECO:0007669"/>
    <property type="project" value="UniProtKB-ARBA"/>
</dbReference>
<evidence type="ECO:0000256" key="1">
    <source>
        <dbReference type="SAM" id="SignalP"/>
    </source>
</evidence>
<keyword evidence="3" id="KW-1185">Reference proteome</keyword>
<dbReference type="Gene3D" id="2.60.120.200">
    <property type="match status" value="2"/>
</dbReference>
<protein>
    <recommendedName>
        <fullName evidence="4">LamG domain-containing protein</fullName>
    </recommendedName>
</protein>
<keyword evidence="1" id="KW-0732">Signal</keyword>
<proteinExistence type="predicted"/>
<organism evidence="2 3">
    <name type="scientific">Snuella sedimenti</name>
    <dbReference type="NCBI Taxonomy" id="2798802"/>
    <lineage>
        <taxon>Bacteria</taxon>
        <taxon>Pseudomonadati</taxon>
        <taxon>Bacteroidota</taxon>
        <taxon>Flavobacteriia</taxon>
        <taxon>Flavobacteriales</taxon>
        <taxon>Flavobacteriaceae</taxon>
        <taxon>Snuella</taxon>
    </lineage>
</organism>